<sequence length="380" mass="42671">MHVPPCITNLILKGSGIERIPESIIGLTRLHWLNVESCIKLKSILGLPSSLQALDANDCVSLKRVRFSFHNPIDILNFNNCLKLDEEAKRGIIQRSVSGYICLPGKNIPEEFTHKATGRSITIPLAPGILSASSRFKVCILILPVRIYESESIICSTRTKGGVDDHYFGLPCQTCFRSEHLLISHDELLNEFCEVDVTMNEITFEFNHTEIGDKIIGCGVQIMTEKAEGSSRRELDSFESESSSSQVDNFEIESKNSEMDYFESVGYNNYHTDGDGDYEAEGFKFSEIENIKTIKRMLPKTRDNSGSSPIAQVPKCKRMCIRRLEGEPAEVIKADDSHKRTISNKVIPISHRLEEIPATSQSPSSNEIDRKSRKEGKKIK</sequence>
<proteinExistence type="predicted"/>
<dbReference type="Proteomes" id="UP000434276">
    <property type="component" value="Unassembled WGS sequence"/>
</dbReference>
<reference evidence="5 6" key="1">
    <citation type="submission" date="2019-12" db="EMBL/GenBank/DDBJ databases">
        <authorList>
            <person name="Jiao W.-B."/>
            <person name="Schneeberger K."/>
        </authorList>
    </citation>
    <scope>NUCLEOTIDE SEQUENCE [LARGE SCALE GENOMIC DNA]</scope>
    <source>
        <strain evidence="6">cv. C24</strain>
    </source>
</reference>
<evidence type="ECO:0000256" key="2">
    <source>
        <dbReference type="ARBA" id="ARBA00022737"/>
    </source>
</evidence>
<evidence type="ECO:0000259" key="4">
    <source>
        <dbReference type="Pfam" id="PF20160"/>
    </source>
</evidence>
<gene>
    <name evidence="5" type="ORF">C24_LOCUS24084</name>
</gene>
<dbReference type="EMBL" id="CACSHJ010000096">
    <property type="protein sequence ID" value="CAA0406633.1"/>
    <property type="molecule type" value="Genomic_DNA"/>
</dbReference>
<dbReference type="ExpressionAtlas" id="A0A5S9Y9Q9">
    <property type="expression patterns" value="baseline and differential"/>
</dbReference>
<accession>A0A5S9Y9Q9</accession>
<protein>
    <recommendedName>
        <fullName evidence="4">C-JID domain-containing protein</fullName>
    </recommendedName>
</protein>
<keyword evidence="2" id="KW-0677">Repeat</keyword>
<dbReference type="InterPro" id="IPR032675">
    <property type="entry name" value="LRR_dom_sf"/>
</dbReference>
<dbReference type="AlphaFoldDB" id="A0A5S9Y9Q9"/>
<evidence type="ECO:0000313" key="5">
    <source>
        <dbReference type="EMBL" id="CAA0406633.1"/>
    </source>
</evidence>
<feature type="domain" description="C-JID" evidence="4">
    <location>
        <begin position="103"/>
        <end position="221"/>
    </location>
</feature>
<evidence type="ECO:0000313" key="6">
    <source>
        <dbReference type="Proteomes" id="UP000434276"/>
    </source>
</evidence>
<dbReference type="OrthoDB" id="1084977at2759"/>
<evidence type="ECO:0000256" key="3">
    <source>
        <dbReference type="SAM" id="MobiDB-lite"/>
    </source>
</evidence>
<dbReference type="SUPFAM" id="SSF52058">
    <property type="entry name" value="L domain-like"/>
    <property type="match status" value="1"/>
</dbReference>
<feature type="region of interest" description="Disordered" evidence="3">
    <location>
        <begin position="343"/>
        <end position="380"/>
    </location>
</feature>
<dbReference type="Pfam" id="PF20160">
    <property type="entry name" value="C-JID"/>
    <property type="match status" value="1"/>
</dbReference>
<dbReference type="InterPro" id="IPR045344">
    <property type="entry name" value="C-JID"/>
</dbReference>
<keyword evidence="1" id="KW-0433">Leucine-rich repeat</keyword>
<name>A0A5S9Y9Q9_ARATH</name>
<organism evidence="5 6">
    <name type="scientific">Arabidopsis thaliana</name>
    <name type="common">Mouse-ear cress</name>
    <dbReference type="NCBI Taxonomy" id="3702"/>
    <lineage>
        <taxon>Eukaryota</taxon>
        <taxon>Viridiplantae</taxon>
        <taxon>Streptophyta</taxon>
        <taxon>Embryophyta</taxon>
        <taxon>Tracheophyta</taxon>
        <taxon>Spermatophyta</taxon>
        <taxon>Magnoliopsida</taxon>
        <taxon>eudicotyledons</taxon>
        <taxon>Gunneridae</taxon>
        <taxon>Pentapetalae</taxon>
        <taxon>rosids</taxon>
        <taxon>malvids</taxon>
        <taxon>Brassicales</taxon>
        <taxon>Brassicaceae</taxon>
        <taxon>Camelineae</taxon>
        <taxon>Arabidopsis</taxon>
    </lineage>
</organism>
<dbReference type="Gene3D" id="3.80.10.10">
    <property type="entry name" value="Ribonuclease Inhibitor"/>
    <property type="match status" value="1"/>
</dbReference>
<evidence type="ECO:0000256" key="1">
    <source>
        <dbReference type="ARBA" id="ARBA00022614"/>
    </source>
</evidence>